<proteinExistence type="predicted"/>
<dbReference type="EMBL" id="MEZK01000013">
    <property type="protein sequence ID" value="OGD63017.1"/>
    <property type="molecule type" value="Genomic_DNA"/>
</dbReference>
<organism evidence="3 4">
    <name type="scientific">Candidatus Beckwithbacteria bacterium RBG_13_42_9</name>
    <dbReference type="NCBI Taxonomy" id="1797457"/>
    <lineage>
        <taxon>Bacteria</taxon>
        <taxon>Candidatus Beckwithiibacteriota</taxon>
    </lineage>
</organism>
<evidence type="ECO:0000256" key="1">
    <source>
        <dbReference type="SAM" id="Phobius"/>
    </source>
</evidence>
<keyword evidence="1" id="KW-0472">Membrane</keyword>
<dbReference type="Gene3D" id="3.30.700.10">
    <property type="entry name" value="Glycoprotein, Type 4 Pilin"/>
    <property type="match status" value="1"/>
</dbReference>
<feature type="transmembrane region" description="Helical" evidence="1">
    <location>
        <begin position="30"/>
        <end position="56"/>
    </location>
</feature>
<evidence type="ECO:0000313" key="3">
    <source>
        <dbReference type="EMBL" id="OGD63017.1"/>
    </source>
</evidence>
<feature type="transmembrane region" description="Helical" evidence="1">
    <location>
        <begin position="261"/>
        <end position="284"/>
    </location>
</feature>
<gene>
    <name evidence="3" type="ORF">A2160_05215</name>
</gene>
<dbReference type="Pfam" id="PF08334">
    <property type="entry name" value="T2SSG"/>
    <property type="match status" value="1"/>
</dbReference>
<accession>A0A1F5E6I0</accession>
<evidence type="ECO:0000259" key="2">
    <source>
        <dbReference type="Pfam" id="PF08334"/>
    </source>
</evidence>
<evidence type="ECO:0000313" key="4">
    <source>
        <dbReference type="Proteomes" id="UP000177006"/>
    </source>
</evidence>
<keyword evidence="1" id="KW-0812">Transmembrane</keyword>
<dbReference type="Proteomes" id="UP000177006">
    <property type="component" value="Unassembled WGS sequence"/>
</dbReference>
<dbReference type="STRING" id="1797457.A2160_05215"/>
<sequence length="378" mass="40730">MATPSLPLPSVGELLRQTKEILNVRWKTMLAIYAANFALDLVVGFVGVAFGLSIGAGAFKGDVLSNNIPLLILIVAPIVVAFIVISIWSGVALIMSLKLRSQSLGWKGCYKAAWPLLGKYFLNSLLVMLIIWGASILLIIPGIIWGVWLSMAIYVVLVEGKTGMAAMKRSKYLVSGYWWAIVGRSIVLGLMALGILIVLAIVNAILKGILGSDIAAVLYQLINIVFQTGFGLFFLTFAYLIYENLVRIKGDGEAKSSASYYILAILGIVLLVGSIIVAVLLVALNPAKQMSKAQDAKTRADLTSIATALEIYKAENQAYPATLKDLEPNYLPKAPTTEFSYQATGETYRLCATSAEGEELCWPVITTNDLSASPNAGQ</sequence>
<name>A0A1F5E6I0_9BACT</name>
<feature type="transmembrane region" description="Helical" evidence="1">
    <location>
        <begin position="125"/>
        <end position="157"/>
    </location>
</feature>
<protein>
    <recommendedName>
        <fullName evidence="2">Type II secretion system protein GspG C-terminal domain-containing protein</fullName>
    </recommendedName>
</protein>
<feature type="transmembrane region" description="Helical" evidence="1">
    <location>
        <begin position="218"/>
        <end position="241"/>
    </location>
</feature>
<feature type="transmembrane region" description="Helical" evidence="1">
    <location>
        <begin position="177"/>
        <end position="206"/>
    </location>
</feature>
<keyword evidence="1" id="KW-1133">Transmembrane helix</keyword>
<dbReference type="SUPFAM" id="SSF54523">
    <property type="entry name" value="Pili subunits"/>
    <property type="match status" value="1"/>
</dbReference>
<comment type="caution">
    <text evidence="3">The sequence shown here is derived from an EMBL/GenBank/DDBJ whole genome shotgun (WGS) entry which is preliminary data.</text>
</comment>
<reference evidence="3 4" key="1">
    <citation type="journal article" date="2016" name="Nat. Commun.">
        <title>Thousands of microbial genomes shed light on interconnected biogeochemical processes in an aquifer system.</title>
        <authorList>
            <person name="Anantharaman K."/>
            <person name="Brown C.T."/>
            <person name="Hug L.A."/>
            <person name="Sharon I."/>
            <person name="Castelle C.J."/>
            <person name="Probst A.J."/>
            <person name="Thomas B.C."/>
            <person name="Singh A."/>
            <person name="Wilkins M.J."/>
            <person name="Karaoz U."/>
            <person name="Brodie E.L."/>
            <person name="Williams K.H."/>
            <person name="Hubbard S.S."/>
            <person name="Banfield J.F."/>
        </authorList>
    </citation>
    <scope>NUCLEOTIDE SEQUENCE [LARGE SCALE GENOMIC DNA]</scope>
</reference>
<feature type="transmembrane region" description="Helical" evidence="1">
    <location>
        <begin position="68"/>
        <end position="97"/>
    </location>
</feature>
<dbReference type="AlphaFoldDB" id="A0A1F5E6I0"/>
<feature type="domain" description="Type II secretion system protein GspG C-terminal" evidence="2">
    <location>
        <begin position="288"/>
        <end position="338"/>
    </location>
</feature>
<dbReference type="InterPro" id="IPR045584">
    <property type="entry name" value="Pilin-like"/>
</dbReference>
<dbReference type="InterPro" id="IPR013545">
    <property type="entry name" value="T2SS_protein-GspG_C"/>
</dbReference>